<evidence type="ECO:0000313" key="3">
    <source>
        <dbReference type="Proteomes" id="UP000027219"/>
    </source>
</evidence>
<name>A0A066UK15_9VIBR</name>
<evidence type="ECO:0000313" key="1">
    <source>
        <dbReference type="EMBL" id="KAB0288359.1"/>
    </source>
</evidence>
<comment type="caution">
    <text evidence="2">The sequence shown here is derived from an EMBL/GenBank/DDBJ whole genome shotgun (WGS) entry which is preliminary data.</text>
</comment>
<accession>A0A066UK15</accession>
<dbReference type="OrthoDB" id="5819165at2"/>
<dbReference type="Proteomes" id="UP000027219">
    <property type="component" value="Unassembled WGS sequence"/>
</dbReference>
<evidence type="ECO:0000313" key="2">
    <source>
        <dbReference type="EMBL" id="KDN27415.1"/>
    </source>
</evidence>
<protein>
    <submittedName>
        <fullName evidence="2">Uncharacterized protein</fullName>
    </submittedName>
</protein>
<keyword evidence="3" id="KW-1185">Reference proteome</keyword>
<sequence length="69" mass="8115">MLKIKIDLLKENISWVTEIRQLNSDILHRHILPRLQHTSYLIDFEFDERESIGTIISNSGQKLGHFTVL</sequence>
<reference evidence="1 4" key="2">
    <citation type="submission" date="2019-09" db="EMBL/GenBank/DDBJ databases">
        <title>Whole genome sequence of Vibrio fortis.</title>
        <authorList>
            <person name="Das S.K."/>
        </authorList>
    </citation>
    <scope>NUCLEOTIDE SEQUENCE [LARGE SCALE GENOMIC DNA]</scope>
    <source>
        <strain evidence="1 4">AN60</strain>
    </source>
</reference>
<evidence type="ECO:0000313" key="4">
    <source>
        <dbReference type="Proteomes" id="UP000326789"/>
    </source>
</evidence>
<dbReference type="EMBL" id="JFFR01000027">
    <property type="protein sequence ID" value="KDN27415.1"/>
    <property type="molecule type" value="Genomic_DNA"/>
</dbReference>
<organism evidence="2 3">
    <name type="scientific">Vibrio fortis</name>
    <dbReference type="NCBI Taxonomy" id="212667"/>
    <lineage>
        <taxon>Bacteria</taxon>
        <taxon>Pseudomonadati</taxon>
        <taxon>Pseudomonadota</taxon>
        <taxon>Gammaproteobacteria</taxon>
        <taxon>Vibrionales</taxon>
        <taxon>Vibrionaceae</taxon>
        <taxon>Vibrio</taxon>
    </lineage>
</organism>
<dbReference type="RefSeq" id="WP_032552773.1">
    <property type="nucleotide sequence ID" value="NZ_BTGL01000017.1"/>
</dbReference>
<reference evidence="2 3" key="1">
    <citation type="submission" date="2014-02" db="EMBL/GenBank/DDBJ databases">
        <title>Vibrio fortis Dalian14 Genome Sequencing.</title>
        <authorList>
            <person name="Wang Y."/>
            <person name="Song L."/>
            <person name="Liu G."/>
            <person name="Ding J."/>
        </authorList>
    </citation>
    <scope>NUCLEOTIDE SEQUENCE [LARGE SCALE GENOMIC DNA]</scope>
    <source>
        <strain evidence="2 3">Dalian14</strain>
    </source>
</reference>
<gene>
    <name evidence="1" type="ORF">F2P58_13035</name>
    <name evidence="2" type="ORF">VFDL14_21240</name>
</gene>
<proteinExistence type="predicted"/>
<dbReference type="Proteomes" id="UP000326789">
    <property type="component" value="Unassembled WGS sequence"/>
</dbReference>
<dbReference type="AlphaFoldDB" id="A0A066UK15"/>
<dbReference type="EMBL" id="VWSE01000006">
    <property type="protein sequence ID" value="KAB0288359.1"/>
    <property type="molecule type" value="Genomic_DNA"/>
</dbReference>